<name>W0LDE5_9GAMM</name>
<dbReference type="EMBL" id="CP007044">
    <property type="protein sequence ID" value="AHG19980.1"/>
    <property type="molecule type" value="Genomic_DNA"/>
</dbReference>
<comment type="subcellular location">
    <subcellularLocation>
        <location evidence="1">Fimbrium</location>
    </subcellularLocation>
</comment>
<dbReference type="AlphaFoldDB" id="W0LDE5"/>
<dbReference type="GO" id="GO:0009289">
    <property type="term" value="C:pilus"/>
    <property type="evidence" value="ECO:0007669"/>
    <property type="project" value="UniProtKB-SubCell"/>
</dbReference>
<dbReference type="InterPro" id="IPR050263">
    <property type="entry name" value="Bact_Fimbrial_Adh_Pro"/>
</dbReference>
<dbReference type="Proteomes" id="UP000019030">
    <property type="component" value="Chromosome"/>
</dbReference>
<keyword evidence="3 5" id="KW-0732">Signal</keyword>
<evidence type="ECO:0000256" key="3">
    <source>
        <dbReference type="ARBA" id="ARBA00022729"/>
    </source>
</evidence>
<dbReference type="Pfam" id="PF00419">
    <property type="entry name" value="Fimbrial"/>
    <property type="match status" value="1"/>
</dbReference>
<dbReference type="PANTHER" id="PTHR33420:SF12">
    <property type="entry name" value="FIMBRIN-LIKE PROTEIN FIMI-RELATED"/>
    <property type="match status" value="1"/>
</dbReference>
<evidence type="ECO:0000256" key="2">
    <source>
        <dbReference type="ARBA" id="ARBA00006671"/>
    </source>
</evidence>
<evidence type="ECO:0000313" key="8">
    <source>
        <dbReference type="Proteomes" id="UP000019030"/>
    </source>
</evidence>
<dbReference type="Gene3D" id="2.60.40.1090">
    <property type="entry name" value="Fimbrial-type adhesion domain"/>
    <property type="match status" value="1"/>
</dbReference>
<comment type="similarity">
    <text evidence="2">Belongs to the fimbrial protein family.</text>
</comment>
<reference evidence="7 8" key="2">
    <citation type="submission" date="2015-03" db="EMBL/GenBank/DDBJ databases">
        <authorList>
            <person name="Chan K.-G."/>
        </authorList>
    </citation>
    <scope>NUCLEOTIDE SEQUENCE [LARGE SCALE GENOMIC DNA]</scope>
    <source>
        <strain evidence="7 8">RB-25</strain>
    </source>
</reference>
<dbReference type="KEGG" id="sfo:Z042_10275"/>
<feature type="chain" id="PRO_5004792441" evidence="5">
    <location>
        <begin position="23"/>
        <end position="180"/>
    </location>
</feature>
<proteinExistence type="inferred from homology"/>
<dbReference type="SUPFAM" id="SSF49401">
    <property type="entry name" value="Bacterial adhesins"/>
    <property type="match status" value="1"/>
</dbReference>
<dbReference type="OrthoDB" id="6497605at2"/>
<dbReference type="InterPro" id="IPR036937">
    <property type="entry name" value="Adhesion_dom_fimbrial_sf"/>
</dbReference>
<keyword evidence="8" id="KW-1185">Reference proteome</keyword>
<dbReference type="InterPro" id="IPR000259">
    <property type="entry name" value="Adhesion_dom_fimbrial"/>
</dbReference>
<feature type="domain" description="Fimbrial-type adhesion" evidence="6">
    <location>
        <begin position="31"/>
        <end position="180"/>
    </location>
</feature>
<protein>
    <submittedName>
        <fullName evidence="7">Type-1 fimbrial protein subunit A</fullName>
    </submittedName>
</protein>
<reference evidence="7 8" key="1">
    <citation type="submission" date="2014-01" db="EMBL/GenBank/DDBJ databases">
        <title>Isolation of Serratia multitudinisentens RB-25 from Ex-Landfill site.</title>
        <authorList>
            <person name="Robson E.H.J."/>
        </authorList>
    </citation>
    <scope>NUCLEOTIDE SEQUENCE [LARGE SCALE GENOMIC DNA]</scope>
    <source>
        <strain evidence="7 8">RB-25</strain>
    </source>
</reference>
<organism evidence="7 8">
    <name type="scientific">Chania multitudinisentens RB-25</name>
    <dbReference type="NCBI Taxonomy" id="1441930"/>
    <lineage>
        <taxon>Bacteria</taxon>
        <taxon>Pseudomonadati</taxon>
        <taxon>Pseudomonadota</taxon>
        <taxon>Gammaproteobacteria</taxon>
        <taxon>Enterobacterales</taxon>
        <taxon>Yersiniaceae</taxon>
        <taxon>Chania</taxon>
    </lineage>
</organism>
<gene>
    <name evidence="7" type="primary">fimA</name>
    <name evidence="7" type="ORF">Z042_10275</name>
</gene>
<evidence type="ECO:0000313" key="7">
    <source>
        <dbReference type="EMBL" id="AHG19980.1"/>
    </source>
</evidence>
<dbReference type="GO" id="GO:0043709">
    <property type="term" value="P:cell adhesion involved in single-species biofilm formation"/>
    <property type="evidence" value="ECO:0007669"/>
    <property type="project" value="TreeGrafter"/>
</dbReference>
<dbReference type="STRING" id="1441930.Z042_10275"/>
<dbReference type="NCBIfam" id="NF011741">
    <property type="entry name" value="PRK15194.1"/>
    <property type="match status" value="1"/>
</dbReference>
<dbReference type="RefSeq" id="WP_024914403.1">
    <property type="nucleotide sequence ID" value="NZ_CP007044.2"/>
</dbReference>
<dbReference type="PANTHER" id="PTHR33420">
    <property type="entry name" value="FIMBRIAL SUBUNIT ELFA-RELATED"/>
    <property type="match status" value="1"/>
</dbReference>
<dbReference type="InterPro" id="IPR008966">
    <property type="entry name" value="Adhesion_dom_sf"/>
</dbReference>
<feature type="signal peptide" evidence="5">
    <location>
        <begin position="1"/>
        <end position="22"/>
    </location>
</feature>
<dbReference type="eggNOG" id="COG3539">
    <property type="taxonomic scope" value="Bacteria"/>
</dbReference>
<evidence type="ECO:0000256" key="5">
    <source>
        <dbReference type="SAM" id="SignalP"/>
    </source>
</evidence>
<dbReference type="PATRIC" id="fig|1441930.4.peg.2050"/>
<sequence>MKIKSLAASVVAILSLAGVANAATTVNGGSVHFKGEVVNAACAVDAGSTNQTVPLGQVKTTTLATAGNTSSAVGFNIQLNDCDTAVSKQASVAFTGTAVSSTYNTALALQGSASGNASNVGVQILDRTGTALALDGSAFSSTTTLNDGTAVVPFQARYIATGVATAGLANAEATFQVQYQ</sequence>
<evidence type="ECO:0000256" key="4">
    <source>
        <dbReference type="ARBA" id="ARBA00023263"/>
    </source>
</evidence>
<accession>W0LDE5</accession>
<dbReference type="FunFam" id="2.60.40.1090:FF:000001">
    <property type="entry name" value="Type-1 fimbrial major subunit"/>
    <property type="match status" value="1"/>
</dbReference>
<dbReference type="HOGENOM" id="CLU_088965_0_0_6"/>
<evidence type="ECO:0000256" key="1">
    <source>
        <dbReference type="ARBA" id="ARBA00004561"/>
    </source>
</evidence>
<evidence type="ECO:0000259" key="6">
    <source>
        <dbReference type="Pfam" id="PF00419"/>
    </source>
</evidence>
<keyword evidence="4" id="KW-0281">Fimbrium</keyword>